<dbReference type="Proteomes" id="UP001056429">
    <property type="component" value="Unassembled WGS sequence"/>
</dbReference>
<dbReference type="InterPro" id="IPR036390">
    <property type="entry name" value="WH_DNA-bd_sf"/>
</dbReference>
<feature type="domain" description="Cyclic nucleotide-binding" evidence="4">
    <location>
        <begin position="13"/>
        <end position="118"/>
    </location>
</feature>
<evidence type="ECO:0000259" key="4">
    <source>
        <dbReference type="PROSITE" id="PS50042"/>
    </source>
</evidence>
<gene>
    <name evidence="6" type="ORF">KDK92_19140</name>
</gene>
<evidence type="ECO:0000256" key="1">
    <source>
        <dbReference type="ARBA" id="ARBA00023015"/>
    </source>
</evidence>
<dbReference type="InterPro" id="IPR018490">
    <property type="entry name" value="cNMP-bd_dom_sf"/>
</dbReference>
<dbReference type="PROSITE" id="PS51063">
    <property type="entry name" value="HTH_CRP_2"/>
    <property type="match status" value="1"/>
</dbReference>
<dbReference type="InterPro" id="IPR050397">
    <property type="entry name" value="Env_Response_Regulators"/>
</dbReference>
<dbReference type="RefSeq" id="WP_250860995.1">
    <property type="nucleotide sequence ID" value="NZ_JAGSOJ010000004.1"/>
</dbReference>
<feature type="domain" description="HTH crp-type" evidence="5">
    <location>
        <begin position="150"/>
        <end position="218"/>
    </location>
</feature>
<protein>
    <submittedName>
        <fullName evidence="6">Crp/Fnr family transcriptional regulator</fullName>
    </submittedName>
</protein>
<evidence type="ECO:0000313" key="7">
    <source>
        <dbReference type="Proteomes" id="UP001056429"/>
    </source>
</evidence>
<dbReference type="InterPro" id="IPR014710">
    <property type="entry name" value="RmlC-like_jellyroll"/>
</dbReference>
<dbReference type="InterPro" id="IPR012318">
    <property type="entry name" value="HTH_CRP"/>
</dbReference>
<dbReference type="Pfam" id="PF13545">
    <property type="entry name" value="HTH_Crp_2"/>
    <property type="match status" value="1"/>
</dbReference>
<dbReference type="PANTHER" id="PTHR24567">
    <property type="entry name" value="CRP FAMILY TRANSCRIPTIONAL REGULATORY PROTEIN"/>
    <property type="match status" value="1"/>
</dbReference>
<evidence type="ECO:0000313" key="6">
    <source>
        <dbReference type="EMBL" id="MCM1991860.1"/>
    </source>
</evidence>
<dbReference type="GO" id="GO:0005829">
    <property type="term" value="C:cytosol"/>
    <property type="evidence" value="ECO:0007669"/>
    <property type="project" value="TreeGrafter"/>
</dbReference>
<reference evidence="6" key="2">
    <citation type="submission" date="2021-04" db="EMBL/GenBank/DDBJ databases">
        <authorList>
            <person name="Dong X."/>
        </authorList>
    </citation>
    <scope>NUCLEOTIDE SEQUENCE</scope>
    <source>
        <strain evidence="6">ZWT</strain>
    </source>
</reference>
<reference evidence="6" key="1">
    <citation type="journal article" date="2021" name="mSystems">
        <title>Bacteria and Archaea Synergistically Convert Glycine Betaine to Biogenic Methane in the Formosa Cold Seep of the South China Sea.</title>
        <authorList>
            <person name="Li L."/>
            <person name="Zhang W."/>
            <person name="Zhang S."/>
            <person name="Song L."/>
            <person name="Sun Q."/>
            <person name="Zhang H."/>
            <person name="Xiang H."/>
            <person name="Dong X."/>
        </authorList>
    </citation>
    <scope>NUCLEOTIDE SEQUENCE</scope>
    <source>
        <strain evidence="6">ZWT</strain>
    </source>
</reference>
<dbReference type="AlphaFoldDB" id="A0A9J6P6I4"/>
<keyword evidence="2" id="KW-0238">DNA-binding</keyword>
<dbReference type="SUPFAM" id="SSF46785">
    <property type="entry name" value="Winged helix' DNA-binding domain"/>
    <property type="match status" value="1"/>
</dbReference>
<accession>A0A9J6P6I4</accession>
<evidence type="ECO:0000259" key="5">
    <source>
        <dbReference type="PROSITE" id="PS51063"/>
    </source>
</evidence>
<evidence type="ECO:0000256" key="2">
    <source>
        <dbReference type="ARBA" id="ARBA00023125"/>
    </source>
</evidence>
<dbReference type="Gene3D" id="2.60.120.10">
    <property type="entry name" value="Jelly Rolls"/>
    <property type="match status" value="1"/>
</dbReference>
<dbReference type="Pfam" id="PF00027">
    <property type="entry name" value="cNMP_binding"/>
    <property type="match status" value="1"/>
</dbReference>
<dbReference type="PANTHER" id="PTHR24567:SF58">
    <property type="entry name" value="CYCLIC AMP-BINDING REGULATORY PROTEIN"/>
    <property type="match status" value="1"/>
</dbReference>
<dbReference type="EMBL" id="JAGSOJ010000004">
    <property type="protein sequence ID" value="MCM1991860.1"/>
    <property type="molecule type" value="Genomic_DNA"/>
</dbReference>
<dbReference type="CDD" id="cd00038">
    <property type="entry name" value="CAP_ED"/>
    <property type="match status" value="1"/>
</dbReference>
<dbReference type="GO" id="GO:0003700">
    <property type="term" value="F:DNA-binding transcription factor activity"/>
    <property type="evidence" value="ECO:0007669"/>
    <property type="project" value="TreeGrafter"/>
</dbReference>
<evidence type="ECO:0000256" key="3">
    <source>
        <dbReference type="ARBA" id="ARBA00023163"/>
    </source>
</evidence>
<organism evidence="6 7">
    <name type="scientific">Oceanirhabdus seepicola</name>
    <dbReference type="NCBI Taxonomy" id="2828781"/>
    <lineage>
        <taxon>Bacteria</taxon>
        <taxon>Bacillati</taxon>
        <taxon>Bacillota</taxon>
        <taxon>Clostridia</taxon>
        <taxon>Eubacteriales</taxon>
        <taxon>Clostridiaceae</taxon>
        <taxon>Oceanirhabdus</taxon>
    </lineage>
</organism>
<dbReference type="SUPFAM" id="SSF51206">
    <property type="entry name" value="cAMP-binding domain-like"/>
    <property type="match status" value="1"/>
</dbReference>
<dbReference type="PROSITE" id="PS50042">
    <property type="entry name" value="CNMP_BINDING_3"/>
    <property type="match status" value="1"/>
</dbReference>
<comment type="caution">
    <text evidence="6">The sequence shown here is derived from an EMBL/GenBank/DDBJ whole genome shotgun (WGS) entry which is preliminary data.</text>
</comment>
<sequence length="226" mass="26279">MESIFKVLENSQLFIGFTHKDIKDLFQSIDYRIKKYSRNQIIAYEGDEIEELGIILSGEVYVEKVYVTGKVIKVKKLSKGELVGHASVFSDYNYYPCTIVAKNDLEILYIAQDKIADICLSSRQFLTNFIKMISNQTVYLSNKLKFISYDTIRKKISDYLLKEYKKQKSLKLIVPLTRKEMAEVFGVTRPALSNEMINMKNEGLIEYKDNMIHIKNLELLKQELGE</sequence>
<keyword evidence="3" id="KW-0804">Transcription</keyword>
<dbReference type="SMART" id="SM00100">
    <property type="entry name" value="cNMP"/>
    <property type="match status" value="1"/>
</dbReference>
<keyword evidence="1" id="KW-0805">Transcription regulation</keyword>
<proteinExistence type="predicted"/>
<dbReference type="InterPro" id="IPR000595">
    <property type="entry name" value="cNMP-bd_dom"/>
</dbReference>
<dbReference type="GO" id="GO:0003677">
    <property type="term" value="F:DNA binding"/>
    <property type="evidence" value="ECO:0007669"/>
    <property type="project" value="UniProtKB-KW"/>
</dbReference>
<name>A0A9J6P6I4_9CLOT</name>
<keyword evidence="7" id="KW-1185">Reference proteome</keyword>